<comment type="function">
    <text evidence="9">Probably part of an ABC transporter complex. Responsible for energy coupling to the transport system.</text>
</comment>
<sequence>MDYAVEIHNLAFRHKDGTVALRGVTMKVKKGSKTAILGHNGAGKSTLLFHLNGIYLPQQGSVKILGVEVNRKNEKLVRKMVGLVFQDPDDQVFSPTVWDDVAFGPANFGLPREEIEIRVKEALRAVGMEEFADKMPFHLSYGQRKRVAIAGVLAVKPEILVLDEPHAFLDPKSKENLFDILEKENQEGRTVIIATHDVDFAYEWADEIVVMREGRVLAQGGTEVLCRGEIIKGAGLEFPKVVRFFNRIHGLKVEKAPKTIDEAAELVNKLLKNMPQRD</sequence>
<dbReference type="SUPFAM" id="SSF52540">
    <property type="entry name" value="P-loop containing nucleoside triphosphate hydrolases"/>
    <property type="match status" value="1"/>
</dbReference>
<dbReference type="NCBIfam" id="TIGR01166">
    <property type="entry name" value="cbiO"/>
    <property type="match status" value="1"/>
</dbReference>
<dbReference type="FunFam" id="3.40.50.300:FF:000224">
    <property type="entry name" value="Energy-coupling factor transporter ATP-binding protein EcfA"/>
    <property type="match status" value="1"/>
</dbReference>
<dbReference type="InterPro" id="IPR003593">
    <property type="entry name" value="AAA+_ATPase"/>
</dbReference>
<dbReference type="PANTHER" id="PTHR43553">
    <property type="entry name" value="HEAVY METAL TRANSPORTER"/>
    <property type="match status" value="1"/>
</dbReference>
<dbReference type="InterPro" id="IPR050095">
    <property type="entry name" value="ECF_ABC_transporter_ATP-bd"/>
</dbReference>
<dbReference type="Gene3D" id="3.40.50.300">
    <property type="entry name" value="P-loop containing nucleotide triphosphate hydrolases"/>
    <property type="match status" value="1"/>
</dbReference>
<dbReference type="Pfam" id="PF00005">
    <property type="entry name" value="ABC_tran"/>
    <property type="match status" value="1"/>
</dbReference>
<dbReference type="RefSeq" id="WP_066352047.1">
    <property type="nucleotide sequence ID" value="NZ_LOED01000005.1"/>
</dbReference>
<comment type="subcellular location">
    <subcellularLocation>
        <location evidence="1 10">Cell membrane</location>
        <topology evidence="1 10">Peripheral membrane protein</topology>
    </subcellularLocation>
</comment>
<evidence type="ECO:0000256" key="7">
    <source>
        <dbReference type="ARBA" id="ARBA00022967"/>
    </source>
</evidence>
<protein>
    <recommendedName>
        <fullName evidence="10">ABC transporter ATP-binding protein</fullName>
    </recommendedName>
</protein>
<evidence type="ECO:0000256" key="10">
    <source>
        <dbReference type="RuleBase" id="RU364103"/>
    </source>
</evidence>
<accession>A0A140LBX3</accession>
<dbReference type="GO" id="GO:0042626">
    <property type="term" value="F:ATPase-coupled transmembrane transporter activity"/>
    <property type="evidence" value="ECO:0007669"/>
    <property type="project" value="TreeGrafter"/>
</dbReference>
<dbReference type="EMBL" id="LOED01000005">
    <property type="protein sequence ID" value="KXG78048.1"/>
    <property type="molecule type" value="Genomic_DNA"/>
</dbReference>
<keyword evidence="13" id="KW-1185">Reference proteome</keyword>
<dbReference type="InterPro" id="IPR015856">
    <property type="entry name" value="ABC_transpr_CbiO/EcfA_su"/>
</dbReference>
<dbReference type="PATRIC" id="fig|520764.3.peg.692"/>
<dbReference type="PROSITE" id="PS50893">
    <property type="entry name" value="ABC_TRANSPORTER_2"/>
    <property type="match status" value="1"/>
</dbReference>
<evidence type="ECO:0000259" key="11">
    <source>
        <dbReference type="PROSITE" id="PS50893"/>
    </source>
</evidence>
<keyword evidence="5 10" id="KW-0547">Nucleotide-binding</keyword>
<comment type="function">
    <text evidence="10">Part of an ABC transporter complex. Responsible for energy coupling to the transport system.</text>
</comment>
<dbReference type="GO" id="GO:0016887">
    <property type="term" value="F:ATP hydrolysis activity"/>
    <property type="evidence" value="ECO:0007669"/>
    <property type="project" value="InterPro"/>
</dbReference>
<dbReference type="AlphaFoldDB" id="A0A140LBX3"/>
<evidence type="ECO:0000256" key="6">
    <source>
        <dbReference type="ARBA" id="ARBA00022840"/>
    </source>
</evidence>
<dbReference type="SMART" id="SM00382">
    <property type="entry name" value="AAA"/>
    <property type="match status" value="1"/>
</dbReference>
<evidence type="ECO:0000256" key="3">
    <source>
        <dbReference type="ARBA" id="ARBA00022448"/>
    </source>
</evidence>
<organism evidence="12 13">
    <name type="scientific">Fervidicola ferrireducens</name>
    <dbReference type="NCBI Taxonomy" id="520764"/>
    <lineage>
        <taxon>Bacteria</taxon>
        <taxon>Bacillati</taxon>
        <taxon>Bacillota</taxon>
        <taxon>Clostridia</taxon>
        <taxon>Thermosediminibacterales</taxon>
        <taxon>Thermosediminibacteraceae</taxon>
        <taxon>Fervidicola</taxon>
    </lineage>
</organism>
<evidence type="ECO:0000313" key="12">
    <source>
        <dbReference type="EMBL" id="KXG78048.1"/>
    </source>
</evidence>
<dbReference type="InParanoid" id="A0A140LBX3"/>
<dbReference type="InterPro" id="IPR017871">
    <property type="entry name" value="ABC_transporter-like_CS"/>
</dbReference>
<comment type="similarity">
    <text evidence="2 10">Belongs to the ABC transporter superfamily.</text>
</comment>
<comment type="caution">
    <text evidence="12">The sequence shown here is derived from an EMBL/GenBank/DDBJ whole genome shotgun (WGS) entry which is preliminary data.</text>
</comment>
<dbReference type="PROSITE" id="PS00211">
    <property type="entry name" value="ABC_TRANSPORTER_1"/>
    <property type="match status" value="1"/>
</dbReference>
<keyword evidence="4 10" id="KW-1003">Cell membrane</keyword>
<evidence type="ECO:0000256" key="1">
    <source>
        <dbReference type="ARBA" id="ARBA00004202"/>
    </source>
</evidence>
<dbReference type="InterPro" id="IPR003439">
    <property type="entry name" value="ABC_transporter-like_ATP-bd"/>
</dbReference>
<name>A0A140LBX3_9FIRM</name>
<keyword evidence="6 10" id="KW-0067">ATP-binding</keyword>
<keyword evidence="3 10" id="KW-0813">Transport</keyword>
<reference evidence="12 13" key="1">
    <citation type="submission" date="2015-12" db="EMBL/GenBank/DDBJ databases">
        <title>Draft genome sequnece of Fervidicola ferrireducens strain Y170.</title>
        <authorList>
            <person name="Patel B.K."/>
        </authorList>
    </citation>
    <scope>NUCLEOTIDE SEQUENCE [LARGE SCALE GENOMIC DNA]</scope>
    <source>
        <strain evidence="12 13">Y170</strain>
    </source>
</reference>
<evidence type="ECO:0000313" key="13">
    <source>
        <dbReference type="Proteomes" id="UP000070427"/>
    </source>
</evidence>
<keyword evidence="12" id="KW-0378">Hydrolase</keyword>
<dbReference type="OrthoDB" id="9814634at2"/>
<dbReference type="GO" id="GO:0005524">
    <property type="term" value="F:ATP binding"/>
    <property type="evidence" value="ECO:0007669"/>
    <property type="project" value="UniProtKB-UniRule"/>
</dbReference>
<dbReference type="GO" id="GO:0043190">
    <property type="term" value="C:ATP-binding cassette (ABC) transporter complex"/>
    <property type="evidence" value="ECO:0007669"/>
    <property type="project" value="TreeGrafter"/>
</dbReference>
<dbReference type="CDD" id="cd03225">
    <property type="entry name" value="ABC_cobalt_CbiO_domain1"/>
    <property type="match status" value="1"/>
</dbReference>
<dbReference type="Proteomes" id="UP000070427">
    <property type="component" value="Unassembled WGS sequence"/>
</dbReference>
<evidence type="ECO:0000256" key="5">
    <source>
        <dbReference type="ARBA" id="ARBA00022741"/>
    </source>
</evidence>
<evidence type="ECO:0000256" key="8">
    <source>
        <dbReference type="ARBA" id="ARBA00023136"/>
    </source>
</evidence>
<proteinExistence type="inferred from homology"/>
<dbReference type="InterPro" id="IPR005876">
    <property type="entry name" value="Co_trans_ATP-bd"/>
</dbReference>
<dbReference type="STRING" id="520764.AN618_06670"/>
<dbReference type="PANTHER" id="PTHR43553:SF24">
    <property type="entry name" value="ENERGY-COUPLING FACTOR TRANSPORTER ATP-BINDING PROTEIN ECFA1"/>
    <property type="match status" value="1"/>
</dbReference>
<dbReference type="InterPro" id="IPR027417">
    <property type="entry name" value="P-loop_NTPase"/>
</dbReference>
<keyword evidence="8 10" id="KW-0472">Membrane</keyword>
<feature type="domain" description="ABC transporter" evidence="11">
    <location>
        <begin position="5"/>
        <end position="238"/>
    </location>
</feature>
<dbReference type="GO" id="GO:0006824">
    <property type="term" value="P:cobalt ion transport"/>
    <property type="evidence" value="ECO:0007669"/>
    <property type="project" value="InterPro"/>
</dbReference>
<evidence type="ECO:0000256" key="9">
    <source>
        <dbReference type="ARBA" id="ARBA00025157"/>
    </source>
</evidence>
<keyword evidence="7" id="KW-1278">Translocase</keyword>
<evidence type="ECO:0000256" key="2">
    <source>
        <dbReference type="ARBA" id="ARBA00005417"/>
    </source>
</evidence>
<gene>
    <name evidence="12" type="primary">ecfA3</name>
    <name evidence="12" type="ORF">AN618_06670</name>
</gene>
<evidence type="ECO:0000256" key="4">
    <source>
        <dbReference type="ARBA" id="ARBA00022475"/>
    </source>
</evidence>